<accession>A0ACB8B689</accession>
<proteinExistence type="predicted"/>
<gene>
    <name evidence="1" type="ORF">BV22DRAFT_1180246</name>
</gene>
<dbReference type="Proteomes" id="UP000790709">
    <property type="component" value="Unassembled WGS sequence"/>
</dbReference>
<reference evidence="1" key="1">
    <citation type="journal article" date="2021" name="New Phytol.">
        <title>Evolutionary innovations through gain and loss of genes in the ectomycorrhizal Boletales.</title>
        <authorList>
            <person name="Wu G."/>
            <person name="Miyauchi S."/>
            <person name="Morin E."/>
            <person name="Kuo A."/>
            <person name="Drula E."/>
            <person name="Varga T."/>
            <person name="Kohler A."/>
            <person name="Feng B."/>
            <person name="Cao Y."/>
            <person name="Lipzen A."/>
            <person name="Daum C."/>
            <person name="Hundley H."/>
            <person name="Pangilinan J."/>
            <person name="Johnson J."/>
            <person name="Barry K."/>
            <person name="LaButti K."/>
            <person name="Ng V."/>
            <person name="Ahrendt S."/>
            <person name="Min B."/>
            <person name="Choi I.G."/>
            <person name="Park H."/>
            <person name="Plett J.M."/>
            <person name="Magnuson J."/>
            <person name="Spatafora J.W."/>
            <person name="Nagy L.G."/>
            <person name="Henrissat B."/>
            <person name="Grigoriev I.V."/>
            <person name="Yang Z.L."/>
            <person name="Xu J."/>
            <person name="Martin F.M."/>
        </authorList>
    </citation>
    <scope>NUCLEOTIDE SEQUENCE</scope>
    <source>
        <strain evidence="1">KUC20120723A-06</strain>
    </source>
</reference>
<name>A0ACB8B689_9AGAM</name>
<sequence length="141" mass="16112">MDFGENPRSRRTDFQKFAMAVITSATYDYEIEKVDDPFVTIVGRATEFAIKFLLPDGAAVPDTFMFPPQLQNDRFRCDMIFFLVVHCIDVSFDHSIDPVILSCLSILFQVLFPIIRVSSDAFDDNLTMRTNPASVCINLNW</sequence>
<evidence type="ECO:0000313" key="2">
    <source>
        <dbReference type="Proteomes" id="UP000790709"/>
    </source>
</evidence>
<comment type="caution">
    <text evidence="1">The sequence shown here is derived from an EMBL/GenBank/DDBJ whole genome shotgun (WGS) entry which is preliminary data.</text>
</comment>
<organism evidence="1 2">
    <name type="scientific">Leucogyrophana mollusca</name>
    <dbReference type="NCBI Taxonomy" id="85980"/>
    <lineage>
        <taxon>Eukaryota</taxon>
        <taxon>Fungi</taxon>
        <taxon>Dikarya</taxon>
        <taxon>Basidiomycota</taxon>
        <taxon>Agaricomycotina</taxon>
        <taxon>Agaricomycetes</taxon>
        <taxon>Agaricomycetidae</taxon>
        <taxon>Boletales</taxon>
        <taxon>Boletales incertae sedis</taxon>
        <taxon>Leucogyrophana</taxon>
    </lineage>
</organism>
<keyword evidence="2" id="KW-1185">Reference proteome</keyword>
<evidence type="ECO:0000313" key="1">
    <source>
        <dbReference type="EMBL" id="KAH7920718.1"/>
    </source>
</evidence>
<protein>
    <submittedName>
        <fullName evidence="1">Uncharacterized protein</fullName>
    </submittedName>
</protein>
<dbReference type="EMBL" id="MU266562">
    <property type="protein sequence ID" value="KAH7920718.1"/>
    <property type="molecule type" value="Genomic_DNA"/>
</dbReference>